<gene>
    <name evidence="2" type="ORF">V8G54_016137</name>
</gene>
<dbReference type="AlphaFoldDB" id="A0AAQ3NLT4"/>
<keyword evidence="3" id="KW-1185">Reference proteome</keyword>
<keyword evidence="1" id="KW-0732">Signal</keyword>
<protein>
    <recommendedName>
        <fullName evidence="4">Secreted protein</fullName>
    </recommendedName>
</protein>
<dbReference type="EMBL" id="CP144696">
    <property type="protein sequence ID" value="WVZ11607.1"/>
    <property type="molecule type" value="Genomic_DNA"/>
</dbReference>
<evidence type="ECO:0000256" key="1">
    <source>
        <dbReference type="SAM" id="SignalP"/>
    </source>
</evidence>
<accession>A0AAQ3NLT4</accession>
<dbReference type="Proteomes" id="UP001374535">
    <property type="component" value="Chromosome 5"/>
</dbReference>
<sequence length="189" mass="21060">MELWLWLWLLQLQPLSPSLEVALPSRTIIFTFRQHLLLVFALDSGTTLCSYRLSQGITHSLSLFLLPMLPMSNSTSTVANSSFPISERRRLKALCGGSGLRRNKPRGHAFVVGEPSFLLPQPTCASCCLARKRRSNLATFVPGAFLDKSCFRLSNSKLHRSSVSFLASFLPDNLNFQSVNVLFHSSLFG</sequence>
<evidence type="ECO:0000313" key="2">
    <source>
        <dbReference type="EMBL" id="WVZ11607.1"/>
    </source>
</evidence>
<organism evidence="2 3">
    <name type="scientific">Vigna mungo</name>
    <name type="common">Black gram</name>
    <name type="synonym">Phaseolus mungo</name>
    <dbReference type="NCBI Taxonomy" id="3915"/>
    <lineage>
        <taxon>Eukaryota</taxon>
        <taxon>Viridiplantae</taxon>
        <taxon>Streptophyta</taxon>
        <taxon>Embryophyta</taxon>
        <taxon>Tracheophyta</taxon>
        <taxon>Spermatophyta</taxon>
        <taxon>Magnoliopsida</taxon>
        <taxon>eudicotyledons</taxon>
        <taxon>Gunneridae</taxon>
        <taxon>Pentapetalae</taxon>
        <taxon>rosids</taxon>
        <taxon>fabids</taxon>
        <taxon>Fabales</taxon>
        <taxon>Fabaceae</taxon>
        <taxon>Papilionoideae</taxon>
        <taxon>50 kb inversion clade</taxon>
        <taxon>NPAAA clade</taxon>
        <taxon>indigoferoid/millettioid clade</taxon>
        <taxon>Phaseoleae</taxon>
        <taxon>Vigna</taxon>
    </lineage>
</organism>
<name>A0AAQ3NLT4_VIGMU</name>
<feature type="signal peptide" evidence="1">
    <location>
        <begin position="1"/>
        <end position="18"/>
    </location>
</feature>
<evidence type="ECO:0008006" key="4">
    <source>
        <dbReference type="Google" id="ProtNLM"/>
    </source>
</evidence>
<feature type="chain" id="PRO_5042924746" description="Secreted protein" evidence="1">
    <location>
        <begin position="19"/>
        <end position="189"/>
    </location>
</feature>
<reference evidence="2 3" key="1">
    <citation type="journal article" date="2023" name="Life. Sci Alliance">
        <title>Evolutionary insights into 3D genome organization and epigenetic landscape of Vigna mungo.</title>
        <authorList>
            <person name="Junaid A."/>
            <person name="Singh B."/>
            <person name="Bhatia S."/>
        </authorList>
    </citation>
    <scope>NUCLEOTIDE SEQUENCE [LARGE SCALE GENOMIC DNA]</scope>
    <source>
        <strain evidence="2">Urdbean</strain>
    </source>
</reference>
<proteinExistence type="predicted"/>
<evidence type="ECO:0000313" key="3">
    <source>
        <dbReference type="Proteomes" id="UP001374535"/>
    </source>
</evidence>